<dbReference type="Pfam" id="PF02701">
    <property type="entry name" value="Zn_ribbon_Dof"/>
    <property type="match status" value="1"/>
</dbReference>
<dbReference type="InterPro" id="IPR045174">
    <property type="entry name" value="Dof"/>
</dbReference>
<feature type="region of interest" description="Disordered" evidence="10">
    <location>
        <begin position="1"/>
        <end position="23"/>
    </location>
</feature>
<dbReference type="PROSITE" id="PS50884">
    <property type="entry name" value="ZF_DOF_2"/>
    <property type="match status" value="1"/>
</dbReference>
<evidence type="ECO:0000256" key="3">
    <source>
        <dbReference type="ARBA" id="ARBA00022833"/>
    </source>
</evidence>
<feature type="domain" description="Dof-type" evidence="11">
    <location>
        <begin position="28"/>
        <end position="82"/>
    </location>
</feature>
<dbReference type="GO" id="GO:0005634">
    <property type="term" value="C:nucleus"/>
    <property type="evidence" value="ECO:0007669"/>
    <property type="project" value="UniProtKB-SubCell"/>
</dbReference>
<keyword evidence="4 9" id="KW-0805">Transcription regulation</keyword>
<comment type="caution">
    <text evidence="12">The sequence shown here is derived from an EMBL/GenBank/DDBJ whole genome shotgun (WGS) entry which is preliminary data.</text>
</comment>
<evidence type="ECO:0000313" key="13">
    <source>
        <dbReference type="Proteomes" id="UP000594638"/>
    </source>
</evidence>
<evidence type="ECO:0000313" key="12">
    <source>
        <dbReference type="EMBL" id="CAA2987785.1"/>
    </source>
</evidence>
<gene>
    <name evidence="12" type="ORF">OLEA9_A032828</name>
</gene>
<dbReference type="Proteomes" id="UP000594638">
    <property type="component" value="Unassembled WGS sequence"/>
</dbReference>
<sequence>MGAKTAGKGKSQSSGSHQTAATPQEASLKCPRCDSSNTKFCYYNNYSLTQPRYYCKTCRRYWTKGGTMRNLPVGAGSVRGRWRKNKKEKSSLRVSQHYSTGSSNTGFTQRIFDKSSSGTKIWGSLAAESNVISTNLEHQIRKPKSISYQNLNSPKSKAFRNSSNKEIWSTEERSASSTNLDNQIQKQPSLAKEWYFDNCYVPAIANNEIIHSNGKGNGNKNP</sequence>
<name>A0A8S0S8L0_OLEEU</name>
<evidence type="ECO:0000256" key="9">
    <source>
        <dbReference type="RuleBase" id="RU369094"/>
    </source>
</evidence>
<keyword evidence="7 8" id="KW-0539">Nucleus</keyword>
<dbReference type="GO" id="GO:0003677">
    <property type="term" value="F:DNA binding"/>
    <property type="evidence" value="ECO:0007669"/>
    <property type="project" value="UniProtKB-UniRule"/>
</dbReference>
<comment type="function">
    <text evidence="9">Transcription factor that binds specifically to a 5'-AA[AG]G-3' consensus core sequence.</text>
</comment>
<dbReference type="AlphaFoldDB" id="A0A8S0S8L0"/>
<keyword evidence="6 9" id="KW-0804">Transcription</keyword>
<proteinExistence type="predicted"/>
<feature type="compositionally biased region" description="Low complexity" evidence="10">
    <location>
        <begin position="1"/>
        <end position="19"/>
    </location>
</feature>
<keyword evidence="13" id="KW-1185">Reference proteome</keyword>
<accession>A0A8S0S8L0</accession>
<evidence type="ECO:0000256" key="5">
    <source>
        <dbReference type="ARBA" id="ARBA00023125"/>
    </source>
</evidence>
<dbReference type="InterPro" id="IPR003851">
    <property type="entry name" value="Znf_Dof"/>
</dbReference>
<protein>
    <recommendedName>
        <fullName evidence="9">Dof zinc finger protein</fullName>
    </recommendedName>
</protein>
<dbReference type="Gramene" id="OE9A032828T1">
    <property type="protein sequence ID" value="OE9A032828C1"/>
    <property type="gene ID" value="OE9A032828"/>
</dbReference>
<evidence type="ECO:0000256" key="8">
    <source>
        <dbReference type="PROSITE-ProRule" id="PRU00071"/>
    </source>
</evidence>
<dbReference type="PROSITE" id="PS01361">
    <property type="entry name" value="ZF_DOF_1"/>
    <property type="match status" value="1"/>
</dbReference>
<keyword evidence="2 8" id="KW-0863">Zinc-finger</keyword>
<keyword evidence="3 9" id="KW-0862">Zinc</keyword>
<dbReference type="OrthoDB" id="1927254at2759"/>
<evidence type="ECO:0000256" key="7">
    <source>
        <dbReference type="ARBA" id="ARBA00023242"/>
    </source>
</evidence>
<organism evidence="12 13">
    <name type="scientific">Olea europaea subsp. europaea</name>
    <dbReference type="NCBI Taxonomy" id="158383"/>
    <lineage>
        <taxon>Eukaryota</taxon>
        <taxon>Viridiplantae</taxon>
        <taxon>Streptophyta</taxon>
        <taxon>Embryophyta</taxon>
        <taxon>Tracheophyta</taxon>
        <taxon>Spermatophyta</taxon>
        <taxon>Magnoliopsida</taxon>
        <taxon>eudicotyledons</taxon>
        <taxon>Gunneridae</taxon>
        <taxon>Pentapetalae</taxon>
        <taxon>asterids</taxon>
        <taxon>lamiids</taxon>
        <taxon>Lamiales</taxon>
        <taxon>Oleaceae</taxon>
        <taxon>Oleeae</taxon>
        <taxon>Olea</taxon>
    </lineage>
</organism>
<comment type="subcellular location">
    <subcellularLocation>
        <location evidence="8 9">Nucleus</location>
    </subcellularLocation>
</comment>
<evidence type="ECO:0000256" key="10">
    <source>
        <dbReference type="SAM" id="MobiDB-lite"/>
    </source>
</evidence>
<evidence type="ECO:0000259" key="11">
    <source>
        <dbReference type="PROSITE" id="PS50884"/>
    </source>
</evidence>
<dbReference type="EMBL" id="CACTIH010003947">
    <property type="protein sequence ID" value="CAA2987785.1"/>
    <property type="molecule type" value="Genomic_DNA"/>
</dbReference>
<keyword evidence="5 8" id="KW-0238">DNA-binding</keyword>
<evidence type="ECO:0000256" key="2">
    <source>
        <dbReference type="ARBA" id="ARBA00022771"/>
    </source>
</evidence>
<dbReference type="PANTHER" id="PTHR31992">
    <property type="entry name" value="DOF ZINC FINGER PROTEIN DOF1.4-RELATED"/>
    <property type="match status" value="1"/>
</dbReference>
<dbReference type="GO" id="GO:0008270">
    <property type="term" value="F:zinc ion binding"/>
    <property type="evidence" value="ECO:0007669"/>
    <property type="project" value="UniProtKB-KW"/>
</dbReference>
<evidence type="ECO:0000256" key="1">
    <source>
        <dbReference type="ARBA" id="ARBA00022723"/>
    </source>
</evidence>
<keyword evidence="1 9" id="KW-0479">Metal-binding</keyword>
<evidence type="ECO:0000256" key="6">
    <source>
        <dbReference type="ARBA" id="ARBA00023163"/>
    </source>
</evidence>
<reference evidence="12 13" key="1">
    <citation type="submission" date="2019-12" db="EMBL/GenBank/DDBJ databases">
        <authorList>
            <person name="Alioto T."/>
            <person name="Alioto T."/>
            <person name="Gomez Garrido J."/>
        </authorList>
    </citation>
    <scope>NUCLEOTIDE SEQUENCE [LARGE SCALE GENOMIC DNA]</scope>
</reference>
<dbReference type="GO" id="GO:0003700">
    <property type="term" value="F:DNA-binding transcription factor activity"/>
    <property type="evidence" value="ECO:0007669"/>
    <property type="project" value="UniProtKB-UniRule"/>
</dbReference>
<evidence type="ECO:0000256" key="4">
    <source>
        <dbReference type="ARBA" id="ARBA00023015"/>
    </source>
</evidence>